<feature type="domain" description="N-acetyltransferase" evidence="1">
    <location>
        <begin position="8"/>
        <end position="175"/>
    </location>
</feature>
<dbReference type="SUPFAM" id="SSF55729">
    <property type="entry name" value="Acyl-CoA N-acyltransferases (Nat)"/>
    <property type="match status" value="1"/>
</dbReference>
<protein>
    <submittedName>
        <fullName evidence="2">GNAT family N-acetyltransferase</fullName>
    </submittedName>
</protein>
<gene>
    <name evidence="2" type="ORF">CAL65_11005</name>
</gene>
<keyword evidence="3" id="KW-1185">Reference proteome</keyword>
<dbReference type="PROSITE" id="PS51186">
    <property type="entry name" value="GNAT"/>
    <property type="match status" value="1"/>
</dbReference>
<name>A0A3E0WWD7_9GAMM</name>
<dbReference type="Proteomes" id="UP000256763">
    <property type="component" value="Unassembled WGS sequence"/>
</dbReference>
<evidence type="ECO:0000259" key="1">
    <source>
        <dbReference type="PROSITE" id="PS51186"/>
    </source>
</evidence>
<evidence type="ECO:0000313" key="3">
    <source>
        <dbReference type="Proteomes" id="UP000256763"/>
    </source>
</evidence>
<dbReference type="EMBL" id="NFZW01000009">
    <property type="protein sequence ID" value="RFA36493.1"/>
    <property type="molecule type" value="Genomic_DNA"/>
</dbReference>
<dbReference type="PANTHER" id="PTHR43792:SF1">
    <property type="entry name" value="N-ACETYLTRANSFERASE DOMAIN-CONTAINING PROTEIN"/>
    <property type="match status" value="1"/>
</dbReference>
<reference evidence="3" key="1">
    <citation type="submission" date="2017-05" db="EMBL/GenBank/DDBJ databases">
        <authorList>
            <person name="Sharma S."/>
            <person name="Sidhu C."/>
            <person name="Pinnaka A.K."/>
        </authorList>
    </citation>
    <scope>NUCLEOTIDE SEQUENCE [LARGE SCALE GENOMIC DNA]</scope>
    <source>
        <strain evidence="3">AK93</strain>
    </source>
</reference>
<evidence type="ECO:0000313" key="2">
    <source>
        <dbReference type="EMBL" id="RFA36493.1"/>
    </source>
</evidence>
<comment type="caution">
    <text evidence="2">The sequence shown here is derived from an EMBL/GenBank/DDBJ whole genome shotgun (WGS) entry which is preliminary data.</text>
</comment>
<dbReference type="GO" id="GO:0016747">
    <property type="term" value="F:acyltransferase activity, transferring groups other than amino-acyl groups"/>
    <property type="evidence" value="ECO:0007669"/>
    <property type="project" value="InterPro"/>
</dbReference>
<dbReference type="RefSeq" id="WP_116301944.1">
    <property type="nucleotide sequence ID" value="NZ_NFZV01000007.1"/>
</dbReference>
<dbReference type="InterPro" id="IPR000182">
    <property type="entry name" value="GNAT_dom"/>
</dbReference>
<sequence length="187" mass="21046">MPHESARLYLRQWQASDLAPFAELNADPRVMAHFPNRLDRAQSDAMAERCRALIEERGWGFWAVEEKASNTFIGFVGLHTPAADLPFSPCVEVGWRLAYPFWGKGLATEAAKVALQIGFNELRLDEIVSFTAVSNQRSRRVMRRLGMQAAGVFEHPAIPAGHALRRHYLFRLSAAAWRAGANEEIRS</sequence>
<dbReference type="InterPro" id="IPR016181">
    <property type="entry name" value="Acyl_CoA_acyltransferase"/>
</dbReference>
<dbReference type="Gene3D" id="3.40.630.30">
    <property type="match status" value="1"/>
</dbReference>
<dbReference type="InterPro" id="IPR051531">
    <property type="entry name" value="N-acetyltransferase"/>
</dbReference>
<proteinExistence type="predicted"/>
<dbReference type="PANTHER" id="PTHR43792">
    <property type="entry name" value="GNAT FAMILY, PUTATIVE (AFU_ORTHOLOGUE AFUA_3G00765)-RELATED-RELATED"/>
    <property type="match status" value="1"/>
</dbReference>
<keyword evidence="2" id="KW-0808">Transferase</keyword>
<dbReference type="OrthoDB" id="9801656at2"/>
<accession>A0A3E0WWD7</accession>
<organism evidence="2 3">
    <name type="scientific">Alkalilimnicola ehrlichii</name>
    <dbReference type="NCBI Taxonomy" id="351052"/>
    <lineage>
        <taxon>Bacteria</taxon>
        <taxon>Pseudomonadati</taxon>
        <taxon>Pseudomonadota</taxon>
        <taxon>Gammaproteobacteria</taxon>
        <taxon>Chromatiales</taxon>
        <taxon>Ectothiorhodospiraceae</taxon>
        <taxon>Alkalilimnicola</taxon>
    </lineage>
</organism>
<dbReference type="Pfam" id="PF13302">
    <property type="entry name" value="Acetyltransf_3"/>
    <property type="match status" value="1"/>
</dbReference>
<dbReference type="AlphaFoldDB" id="A0A3E0WWD7"/>